<organism evidence="2 3">
    <name type="scientific">Bifidobacterium aquikefiri</name>
    <dbReference type="NCBI Taxonomy" id="1653207"/>
    <lineage>
        <taxon>Bacteria</taxon>
        <taxon>Bacillati</taxon>
        <taxon>Actinomycetota</taxon>
        <taxon>Actinomycetes</taxon>
        <taxon>Bifidobacteriales</taxon>
        <taxon>Bifidobacteriaceae</taxon>
        <taxon>Bifidobacterium</taxon>
    </lineage>
</organism>
<proteinExistence type="predicted"/>
<feature type="compositionally biased region" description="Basic residues" evidence="1">
    <location>
        <begin position="293"/>
        <end position="304"/>
    </location>
</feature>
<dbReference type="AlphaFoldDB" id="A0A261G3T8"/>
<evidence type="ECO:0000313" key="3">
    <source>
        <dbReference type="Proteomes" id="UP000216451"/>
    </source>
</evidence>
<dbReference type="Proteomes" id="UP000216451">
    <property type="component" value="Unassembled WGS sequence"/>
</dbReference>
<feature type="region of interest" description="Disordered" evidence="1">
    <location>
        <begin position="284"/>
        <end position="304"/>
    </location>
</feature>
<dbReference type="Gene3D" id="3.40.50.300">
    <property type="entry name" value="P-loop containing nucleotide triphosphate hydrolases"/>
    <property type="match status" value="1"/>
</dbReference>
<name>A0A261G3T8_9BIFI</name>
<dbReference type="SUPFAM" id="SSF52540">
    <property type="entry name" value="P-loop containing nucleoside triphosphate hydrolases"/>
    <property type="match status" value="1"/>
</dbReference>
<protein>
    <submittedName>
        <fullName evidence="2">Chromosome partitioning ATPase</fullName>
    </submittedName>
</protein>
<reference evidence="2 3" key="1">
    <citation type="journal article" date="2017" name="BMC Genomics">
        <title>Comparative genomic and phylogenomic analyses of the Bifidobacteriaceae family.</title>
        <authorList>
            <person name="Lugli G.A."/>
            <person name="Milani C."/>
            <person name="Turroni F."/>
            <person name="Duranti S."/>
            <person name="Mancabelli L."/>
            <person name="Mangifesta M."/>
            <person name="Ferrario C."/>
            <person name="Modesto M."/>
            <person name="Mattarelli P."/>
            <person name="Jiri K."/>
            <person name="van Sinderen D."/>
            <person name="Ventura M."/>
        </authorList>
    </citation>
    <scope>NUCLEOTIDE SEQUENCE [LARGE SCALE GENOMIC DNA]</scope>
    <source>
        <strain evidence="2 3">LMG 28769</strain>
    </source>
</reference>
<comment type="caution">
    <text evidence="2">The sequence shown here is derived from an EMBL/GenBank/DDBJ whole genome shotgun (WGS) entry which is preliminary data.</text>
</comment>
<dbReference type="EMBL" id="MWXA01000006">
    <property type="protein sequence ID" value="OZG66090.1"/>
    <property type="molecule type" value="Genomic_DNA"/>
</dbReference>
<sequence>MEEHEWDGFNGIMITEHARGDSGPTSTHIPIQHSNLAQTVVFTAPSGGLGLTTLASMFALHASNQGRKTSLVDLDIRIGGLDVILGIEGESGLRMSEVSAPLGHLSGAALRSELPHWEGIPVLAADPWNYRTNGDGAMVKAWEIKAAVEAMAQIHELVVVDAGCTHGFAESFTDYGLSDQLHIIMLVEMSVLGMARAKHHLTRLIRQFREEQVLIVGMHPHLACGQSVRMNDADAKAYLQMPIIDAMLPQRALSMSIVQGLGIASIPKEYRALLATIERDTVGKSEHSVSSHASHRGTRHRRSR</sequence>
<dbReference type="InterPro" id="IPR027417">
    <property type="entry name" value="P-loop_NTPase"/>
</dbReference>
<evidence type="ECO:0000256" key="1">
    <source>
        <dbReference type="SAM" id="MobiDB-lite"/>
    </source>
</evidence>
<gene>
    <name evidence="2" type="ORF">BAQU_1424</name>
</gene>
<keyword evidence="3" id="KW-1185">Reference proteome</keyword>
<evidence type="ECO:0000313" key="2">
    <source>
        <dbReference type="EMBL" id="OZG66090.1"/>
    </source>
</evidence>
<accession>A0A261G3T8</accession>